<evidence type="ECO:0008006" key="4">
    <source>
        <dbReference type="Google" id="ProtNLM"/>
    </source>
</evidence>
<proteinExistence type="predicted"/>
<sequence length="107" mass="11591">MCVCVCLSVCLSACFVEIVCFECPQSPPQTRCETHLKAINCLITALRSNASPPPLPSTHTAPARTGMRPLSPPANPHDKVYMEPHVIIPAKPLLLRGSGCAMRRSRP</sequence>
<dbReference type="EMBL" id="HBJA01065962">
    <property type="protein sequence ID" value="CAE0812108.1"/>
    <property type="molecule type" value="Transcribed_RNA"/>
</dbReference>
<gene>
    <name evidence="3" type="ORF">EGYM00163_LOCUS23258</name>
</gene>
<evidence type="ECO:0000256" key="2">
    <source>
        <dbReference type="SAM" id="SignalP"/>
    </source>
</evidence>
<organism evidence="3">
    <name type="scientific">Eutreptiella gymnastica</name>
    <dbReference type="NCBI Taxonomy" id="73025"/>
    <lineage>
        <taxon>Eukaryota</taxon>
        <taxon>Discoba</taxon>
        <taxon>Euglenozoa</taxon>
        <taxon>Euglenida</taxon>
        <taxon>Spirocuta</taxon>
        <taxon>Euglenophyceae</taxon>
        <taxon>Eutreptiales</taxon>
        <taxon>Eutreptiaceae</taxon>
        <taxon>Eutreptiella</taxon>
    </lineage>
</organism>
<name>A0A7S4FSZ2_9EUGL</name>
<dbReference type="AlphaFoldDB" id="A0A7S4FSZ2"/>
<reference evidence="3" key="1">
    <citation type="submission" date="2021-01" db="EMBL/GenBank/DDBJ databases">
        <authorList>
            <person name="Corre E."/>
            <person name="Pelletier E."/>
            <person name="Niang G."/>
            <person name="Scheremetjew M."/>
            <person name="Finn R."/>
            <person name="Kale V."/>
            <person name="Holt S."/>
            <person name="Cochrane G."/>
            <person name="Meng A."/>
            <person name="Brown T."/>
            <person name="Cohen L."/>
        </authorList>
    </citation>
    <scope>NUCLEOTIDE SEQUENCE</scope>
    <source>
        <strain evidence="3">CCMP1594</strain>
    </source>
</reference>
<evidence type="ECO:0000256" key="1">
    <source>
        <dbReference type="SAM" id="MobiDB-lite"/>
    </source>
</evidence>
<protein>
    <recommendedName>
        <fullName evidence="4">Secreted protein</fullName>
    </recommendedName>
</protein>
<accession>A0A7S4FSZ2</accession>
<feature type="region of interest" description="Disordered" evidence="1">
    <location>
        <begin position="50"/>
        <end position="75"/>
    </location>
</feature>
<feature type="chain" id="PRO_5030783451" description="Secreted protein" evidence="2">
    <location>
        <begin position="22"/>
        <end position="107"/>
    </location>
</feature>
<feature type="signal peptide" evidence="2">
    <location>
        <begin position="1"/>
        <end position="21"/>
    </location>
</feature>
<evidence type="ECO:0000313" key="3">
    <source>
        <dbReference type="EMBL" id="CAE0812108.1"/>
    </source>
</evidence>
<keyword evidence="2" id="KW-0732">Signal</keyword>